<dbReference type="Gene3D" id="3.30.420.10">
    <property type="entry name" value="Ribonuclease H-like superfamily/Ribonuclease H"/>
    <property type="match status" value="1"/>
</dbReference>
<dbReference type="EMBL" id="LXQA010023439">
    <property type="protein sequence ID" value="MCH92780.1"/>
    <property type="molecule type" value="Genomic_DNA"/>
</dbReference>
<dbReference type="InterPro" id="IPR012337">
    <property type="entry name" value="RNaseH-like_sf"/>
</dbReference>
<comment type="caution">
    <text evidence="2">The sequence shown here is derived from an EMBL/GenBank/DDBJ whole genome shotgun (WGS) entry which is preliminary data.</text>
</comment>
<keyword evidence="1" id="KW-0812">Transmembrane</keyword>
<reference evidence="2 3" key="1">
    <citation type="journal article" date="2018" name="Front. Plant Sci.">
        <title>Red Clover (Trifolium pratense) and Zigzag Clover (T. medium) - A Picture of Genomic Similarities and Differences.</title>
        <authorList>
            <person name="Dluhosova J."/>
            <person name="Istvanek J."/>
            <person name="Nedelnik J."/>
            <person name="Repkova J."/>
        </authorList>
    </citation>
    <scope>NUCLEOTIDE SEQUENCE [LARGE SCALE GENOMIC DNA]</scope>
    <source>
        <strain evidence="3">cv. 10/8</strain>
        <tissue evidence="2">Leaf</tissue>
    </source>
</reference>
<protein>
    <submittedName>
        <fullName evidence="2">Werner syndrome-like exonuclease-like</fullName>
    </submittedName>
</protein>
<organism evidence="2 3">
    <name type="scientific">Trifolium medium</name>
    <dbReference type="NCBI Taxonomy" id="97028"/>
    <lineage>
        <taxon>Eukaryota</taxon>
        <taxon>Viridiplantae</taxon>
        <taxon>Streptophyta</taxon>
        <taxon>Embryophyta</taxon>
        <taxon>Tracheophyta</taxon>
        <taxon>Spermatophyta</taxon>
        <taxon>Magnoliopsida</taxon>
        <taxon>eudicotyledons</taxon>
        <taxon>Gunneridae</taxon>
        <taxon>Pentapetalae</taxon>
        <taxon>rosids</taxon>
        <taxon>fabids</taxon>
        <taxon>Fabales</taxon>
        <taxon>Fabaceae</taxon>
        <taxon>Papilionoideae</taxon>
        <taxon>50 kb inversion clade</taxon>
        <taxon>NPAAA clade</taxon>
        <taxon>Hologalegina</taxon>
        <taxon>IRL clade</taxon>
        <taxon>Trifolieae</taxon>
        <taxon>Trifolium</taxon>
    </lineage>
</organism>
<dbReference type="Proteomes" id="UP000265520">
    <property type="component" value="Unassembled WGS sequence"/>
</dbReference>
<keyword evidence="1" id="KW-0472">Membrane</keyword>
<proteinExistence type="predicted"/>
<feature type="transmembrane region" description="Helical" evidence="1">
    <location>
        <begin position="213"/>
        <end position="233"/>
    </location>
</feature>
<evidence type="ECO:0000313" key="2">
    <source>
        <dbReference type="EMBL" id="MCH92780.1"/>
    </source>
</evidence>
<accession>A0A392MZ25</accession>
<keyword evidence="3" id="KW-1185">Reference proteome</keyword>
<evidence type="ECO:0000256" key="1">
    <source>
        <dbReference type="SAM" id="Phobius"/>
    </source>
</evidence>
<dbReference type="GO" id="GO:0003676">
    <property type="term" value="F:nucleic acid binding"/>
    <property type="evidence" value="ECO:0007669"/>
    <property type="project" value="InterPro"/>
</dbReference>
<evidence type="ECO:0000313" key="3">
    <source>
        <dbReference type="Proteomes" id="UP000265520"/>
    </source>
</evidence>
<keyword evidence="2" id="KW-0540">Nuclease</keyword>
<feature type="non-terminal residue" evidence="2">
    <location>
        <position position="234"/>
    </location>
</feature>
<keyword evidence="2" id="KW-0378">Hydrolase</keyword>
<dbReference type="InterPro" id="IPR036397">
    <property type="entry name" value="RNaseH_sf"/>
</dbReference>
<feature type="transmembrane region" description="Helical" evidence="1">
    <location>
        <begin position="188"/>
        <end position="206"/>
    </location>
</feature>
<sequence length="234" mass="26568">MVPLSLLNFLRQPNYTFVGCGIKDNFANLEKHYYGIGCKNAVELGTLAATIMDEPHLRFCGVDELAFEVNELDLRKDRPLSLAFSWGLNPLSEELAKLATVHCLQSIELNRIHLFLEGLLPLVSYIDNVLPYLTRRCTMLIAYGFTAGVVPNDKVPTRQNILKRRVIRDPGDALCAFCVDSMEAIDHLLVICVSVSPVWYSIFRWVAGCESRYFLVVFDLFFAGLIFFFFLPFV</sequence>
<name>A0A392MZ25_9FABA</name>
<keyword evidence="1" id="KW-1133">Transmembrane helix</keyword>
<keyword evidence="2" id="KW-0269">Exonuclease</keyword>
<dbReference type="SUPFAM" id="SSF53098">
    <property type="entry name" value="Ribonuclease H-like"/>
    <property type="match status" value="1"/>
</dbReference>
<dbReference type="GO" id="GO:0004527">
    <property type="term" value="F:exonuclease activity"/>
    <property type="evidence" value="ECO:0007669"/>
    <property type="project" value="UniProtKB-KW"/>
</dbReference>
<dbReference type="AlphaFoldDB" id="A0A392MZ25"/>